<dbReference type="CDD" id="cd13401">
    <property type="entry name" value="Slt70-like"/>
    <property type="match status" value="1"/>
</dbReference>
<reference evidence="6 7" key="1">
    <citation type="journal article" date="2012" name="J. Bacteriol.">
        <title>Genome sequence of Sphingobium indicum B90A, a hexachlorocyclohexane-degrading bacterium.</title>
        <authorList>
            <person name="Anand S."/>
            <person name="Sangwan N."/>
            <person name="Lata P."/>
            <person name="Kaur J."/>
            <person name="Dua A."/>
            <person name="Singh A.K."/>
            <person name="Verma M."/>
            <person name="Kaur J."/>
            <person name="Khurana J.P."/>
            <person name="Khurana P."/>
            <person name="Mathur S."/>
            <person name="Lal R."/>
        </authorList>
    </citation>
    <scope>NUCLEOTIDE SEQUENCE [LARGE SCALE GENOMIC DNA]</scope>
    <source>
        <strain evidence="7">DSM 16412 / CCM 7286 / MTCC 6364 / B90A</strain>
    </source>
</reference>
<dbReference type="SUPFAM" id="SSF53955">
    <property type="entry name" value="Lysozyme-like"/>
    <property type="match status" value="1"/>
</dbReference>
<dbReference type="GO" id="GO:0004553">
    <property type="term" value="F:hydrolase activity, hydrolyzing O-glycosyl compounds"/>
    <property type="evidence" value="ECO:0007669"/>
    <property type="project" value="InterPro"/>
</dbReference>
<evidence type="ECO:0000313" key="7">
    <source>
        <dbReference type="Proteomes" id="UP000004550"/>
    </source>
</evidence>
<comment type="similarity">
    <text evidence="1">Belongs to the transglycosylase Slt family.</text>
</comment>
<dbReference type="InterPro" id="IPR023346">
    <property type="entry name" value="Lysozyme-like_dom_sf"/>
</dbReference>
<dbReference type="EMBL" id="CP013070">
    <property type="protein sequence ID" value="APL94034.1"/>
    <property type="molecule type" value="Genomic_DNA"/>
</dbReference>
<dbReference type="PANTHER" id="PTHR37423">
    <property type="entry name" value="SOLUBLE LYTIC MUREIN TRANSGLYCOSYLASE-RELATED"/>
    <property type="match status" value="1"/>
</dbReference>
<dbReference type="AlphaFoldDB" id="A0A1L5BMB6"/>
<feature type="domain" description="Transglycosylase SLT" evidence="5">
    <location>
        <begin position="418"/>
        <end position="519"/>
    </location>
</feature>
<evidence type="ECO:0000256" key="1">
    <source>
        <dbReference type="ARBA" id="ARBA00007734"/>
    </source>
</evidence>
<evidence type="ECO:0000256" key="2">
    <source>
        <dbReference type="ARBA" id="ARBA00009387"/>
    </source>
</evidence>
<evidence type="ECO:0000256" key="4">
    <source>
        <dbReference type="SAM" id="SignalP"/>
    </source>
</evidence>
<evidence type="ECO:0000313" key="6">
    <source>
        <dbReference type="EMBL" id="APL94034.1"/>
    </source>
</evidence>
<dbReference type="Pfam" id="PF01464">
    <property type="entry name" value="SLT"/>
    <property type="match status" value="1"/>
</dbReference>
<dbReference type="InterPro" id="IPR008258">
    <property type="entry name" value="Transglycosylase_SLT_dom_1"/>
</dbReference>
<feature type="chain" id="PRO_5009860077" evidence="4">
    <location>
        <begin position="27"/>
        <end position="600"/>
    </location>
</feature>
<feature type="signal peptide" evidence="4">
    <location>
        <begin position="1"/>
        <end position="26"/>
    </location>
</feature>
<dbReference type="PANTHER" id="PTHR37423:SF2">
    <property type="entry name" value="MEMBRANE-BOUND LYTIC MUREIN TRANSGLYCOSYLASE C"/>
    <property type="match status" value="1"/>
</dbReference>
<sequence length="600" mass="64310">MIRATTLSSCAAAMAFAAIAASPANADTAVPVSAISSDLSSSPLRLNDADKGRYGAIYAALRDQKWMDAKAMIGALDAQDAFRPVALAELYLARNSPRVELFDLLDLIDKAPWLDKADQLSRLAQKRGATILPVLPQVQKMVWLGGAPRREYVAAVKTDALAQALVGQIQPFIKNDDPAGAEALLATGEAGLTPEGLTEVRQRVAWAYYIESDDANARRMAAKALEGRSGGDWAVQAYWTTGLAAWRQNDCRAAAPAFANVAALAGNSDMRAAGAYWSARAYMVCGEPERVENLLKTAARSEESFYGLLARETLAVPLGGAPSAPRFGAAEWQQLKDSPNVRAAIALSAIGETARADQILRYQAKIGGTGQYDALIRLAGALSLPETQLWLAHNGPVGKQPGSFARFPAPDWRPDGGWRVDPALIYAHALQESGFRRDVVSSAGARGLMQVLPSTGNLMGLSASDQLFVPSTNMEYGQRYLENLRDMGATGGLLPKVMAAYNAGPMPVERWNSEVKDNGDPLLFIESLPYYETRAYVNIVMRNYWMYQIQAKGSAESLAGMAQGLWPTFPGAKGTRLVRLTPRKPIASASIAASIAGGSD</sequence>
<organism evidence="6 7">
    <name type="scientific">Sphingobium indicum (strain DSM 16412 / CCM 7286 / MTCC 6364 / B90A)</name>
    <dbReference type="NCBI Taxonomy" id="861109"/>
    <lineage>
        <taxon>Bacteria</taxon>
        <taxon>Pseudomonadati</taxon>
        <taxon>Pseudomonadota</taxon>
        <taxon>Alphaproteobacteria</taxon>
        <taxon>Sphingomonadales</taxon>
        <taxon>Sphingomonadaceae</taxon>
        <taxon>Sphingobium</taxon>
    </lineage>
</organism>
<dbReference type="InterPro" id="IPR008939">
    <property type="entry name" value="Lytic_TGlycosylase_superhlx_U"/>
</dbReference>
<dbReference type="SUPFAM" id="SSF48435">
    <property type="entry name" value="Bacterial muramidases"/>
    <property type="match status" value="1"/>
</dbReference>
<comment type="similarity">
    <text evidence="2">Belongs to the virb1 family.</text>
</comment>
<evidence type="ECO:0000256" key="3">
    <source>
        <dbReference type="ARBA" id="ARBA00022729"/>
    </source>
</evidence>
<dbReference type="GO" id="GO:0042597">
    <property type="term" value="C:periplasmic space"/>
    <property type="evidence" value="ECO:0007669"/>
    <property type="project" value="InterPro"/>
</dbReference>
<dbReference type="Gene3D" id="1.25.20.10">
    <property type="entry name" value="Bacterial muramidases"/>
    <property type="match status" value="1"/>
</dbReference>
<dbReference type="Proteomes" id="UP000004550">
    <property type="component" value="Chromosome"/>
</dbReference>
<protein>
    <submittedName>
        <fullName evidence="6">Lytic murein transglycosylase</fullName>
    </submittedName>
</protein>
<dbReference type="Gene3D" id="1.10.530.10">
    <property type="match status" value="1"/>
</dbReference>
<gene>
    <name evidence="6" type="ORF">SIDU_05665</name>
</gene>
<name>A0A1L5BMB6_SPHIB</name>
<dbReference type="KEGG" id="sinb:SIDU_05665"/>
<accession>A0A1L5BMB6</accession>
<keyword evidence="3 4" id="KW-0732">Signal</keyword>
<proteinExistence type="inferred from homology"/>
<dbReference type="RefSeq" id="WP_007685778.1">
    <property type="nucleotide sequence ID" value="NZ_CP013070.1"/>
</dbReference>
<evidence type="ECO:0000259" key="5">
    <source>
        <dbReference type="Pfam" id="PF01464"/>
    </source>
</evidence>